<proteinExistence type="predicted"/>
<reference evidence="2 3" key="1">
    <citation type="submission" date="2018-08" db="EMBL/GenBank/DDBJ databases">
        <title>Microbispora. triticiradicis sp. nov., a novel actinomycete isolated from the root of wheat (Triticum aestivum L.)).</title>
        <authorList>
            <person name="Han C."/>
        </authorList>
    </citation>
    <scope>NUCLEOTIDE SEQUENCE [LARGE SCALE GENOMIC DNA]</scope>
    <source>
        <strain evidence="2 3">NEAU-HRDPA2-9</strain>
    </source>
</reference>
<comment type="caution">
    <text evidence="2">The sequence shown here is derived from an EMBL/GenBank/DDBJ whole genome shotgun (WGS) entry which is preliminary data.</text>
</comment>
<dbReference type="Proteomes" id="UP000262538">
    <property type="component" value="Unassembled WGS sequence"/>
</dbReference>
<evidence type="ECO:0000313" key="2">
    <source>
        <dbReference type="EMBL" id="RGA00669.1"/>
    </source>
</evidence>
<protein>
    <submittedName>
        <fullName evidence="2">Methylcrotonoyl-CoA carboxylase</fullName>
    </submittedName>
</protein>
<gene>
    <name evidence="2" type="ORF">DI270_033585</name>
</gene>
<evidence type="ECO:0000313" key="3">
    <source>
        <dbReference type="Proteomes" id="UP000262538"/>
    </source>
</evidence>
<keyword evidence="3" id="KW-1185">Reference proteome</keyword>
<sequence length="54" mass="5937">MSTSDWPVLESRCDPGGEAYKRDAEANERLVAELRDRLAAAARGGPERARARHA</sequence>
<evidence type="ECO:0000256" key="1">
    <source>
        <dbReference type="SAM" id="MobiDB-lite"/>
    </source>
</evidence>
<feature type="non-terminal residue" evidence="2">
    <location>
        <position position="54"/>
    </location>
</feature>
<organism evidence="2 3">
    <name type="scientific">Microbispora triticiradicis</name>
    <dbReference type="NCBI Taxonomy" id="2200763"/>
    <lineage>
        <taxon>Bacteria</taxon>
        <taxon>Bacillati</taxon>
        <taxon>Actinomycetota</taxon>
        <taxon>Actinomycetes</taxon>
        <taxon>Streptosporangiales</taxon>
        <taxon>Streptosporangiaceae</taxon>
        <taxon>Microbispora</taxon>
    </lineage>
</organism>
<dbReference type="EMBL" id="QFZU02000226">
    <property type="protein sequence ID" value="RGA00669.1"/>
    <property type="molecule type" value="Genomic_DNA"/>
</dbReference>
<feature type="region of interest" description="Disordered" evidence="1">
    <location>
        <begin position="1"/>
        <end position="20"/>
    </location>
</feature>
<name>A0ABX9L9M8_9ACTN</name>
<feature type="compositionally biased region" description="Basic and acidic residues" evidence="1">
    <location>
        <begin position="11"/>
        <end position="20"/>
    </location>
</feature>
<accession>A0ABX9L9M8</accession>